<dbReference type="OrthoDB" id="6500128at2759"/>
<keyword evidence="8" id="KW-1278">Translocase</keyword>
<feature type="transmembrane region" description="Helical" evidence="12">
    <location>
        <begin position="509"/>
        <end position="537"/>
    </location>
</feature>
<evidence type="ECO:0000313" key="15">
    <source>
        <dbReference type="EMBL" id="PKA59029.1"/>
    </source>
</evidence>
<comment type="function">
    <text evidence="11">ABC transporter that may affect phytic acid transport and compartmentalization. May function directly or indirectly in removing phytic acid from the cytosol or in vesicle trafficking. Required for phytic acid accumulation in developing seeds. Phytic acid is the primary storage form of phosphorus in cereal grains and other plant seeds.</text>
</comment>
<feature type="transmembrane region" description="Helical" evidence="12">
    <location>
        <begin position="1130"/>
        <end position="1146"/>
    </location>
</feature>
<feature type="transmembrane region" description="Helical" evidence="12">
    <location>
        <begin position="145"/>
        <end position="163"/>
    </location>
</feature>
<evidence type="ECO:0000259" key="14">
    <source>
        <dbReference type="PROSITE" id="PS50929"/>
    </source>
</evidence>
<keyword evidence="4 12" id="KW-0812">Transmembrane</keyword>
<evidence type="ECO:0000256" key="3">
    <source>
        <dbReference type="ARBA" id="ARBA00022448"/>
    </source>
</evidence>
<proteinExistence type="inferred from homology"/>
<evidence type="ECO:0000256" key="2">
    <source>
        <dbReference type="ARBA" id="ARBA00009726"/>
    </source>
</evidence>
<dbReference type="GO" id="GO:0016887">
    <property type="term" value="F:ATP hydrolysis activity"/>
    <property type="evidence" value="ECO:0007669"/>
    <property type="project" value="InterPro"/>
</dbReference>
<name>A0A2I0ATZ7_9ASPA</name>
<dbReference type="GO" id="GO:0016020">
    <property type="term" value="C:membrane"/>
    <property type="evidence" value="ECO:0007669"/>
    <property type="project" value="UniProtKB-SubCell"/>
</dbReference>
<organism evidence="15 16">
    <name type="scientific">Apostasia shenzhenica</name>
    <dbReference type="NCBI Taxonomy" id="1088818"/>
    <lineage>
        <taxon>Eukaryota</taxon>
        <taxon>Viridiplantae</taxon>
        <taxon>Streptophyta</taxon>
        <taxon>Embryophyta</taxon>
        <taxon>Tracheophyta</taxon>
        <taxon>Spermatophyta</taxon>
        <taxon>Magnoliopsida</taxon>
        <taxon>Liliopsida</taxon>
        <taxon>Asparagales</taxon>
        <taxon>Orchidaceae</taxon>
        <taxon>Apostasioideae</taxon>
        <taxon>Apostasia</taxon>
    </lineage>
</organism>
<evidence type="ECO:0000256" key="9">
    <source>
        <dbReference type="ARBA" id="ARBA00022989"/>
    </source>
</evidence>
<evidence type="ECO:0000259" key="13">
    <source>
        <dbReference type="PROSITE" id="PS50893"/>
    </source>
</evidence>
<dbReference type="CDD" id="cd03244">
    <property type="entry name" value="ABCC_MRP_domain2"/>
    <property type="match status" value="1"/>
</dbReference>
<dbReference type="Gene3D" id="3.40.50.300">
    <property type="entry name" value="P-loop containing nucleotide triphosphate hydrolases"/>
    <property type="match status" value="2"/>
</dbReference>
<evidence type="ECO:0000256" key="10">
    <source>
        <dbReference type="ARBA" id="ARBA00023136"/>
    </source>
</evidence>
<keyword evidence="9 12" id="KW-1133">Transmembrane helix</keyword>
<dbReference type="CDD" id="cd18580">
    <property type="entry name" value="ABC_6TM_ABCC_D2"/>
    <property type="match status" value="1"/>
</dbReference>
<keyword evidence="3" id="KW-0813">Transport</keyword>
<dbReference type="InterPro" id="IPR011527">
    <property type="entry name" value="ABC1_TM_dom"/>
</dbReference>
<dbReference type="STRING" id="1088818.A0A2I0ATZ7"/>
<evidence type="ECO:0000256" key="4">
    <source>
        <dbReference type="ARBA" id="ARBA00022692"/>
    </source>
</evidence>
<keyword evidence="16" id="KW-1185">Reference proteome</keyword>
<dbReference type="PANTHER" id="PTHR24223">
    <property type="entry name" value="ATP-BINDING CASSETTE SUB-FAMILY C"/>
    <property type="match status" value="1"/>
</dbReference>
<evidence type="ECO:0000256" key="5">
    <source>
        <dbReference type="ARBA" id="ARBA00022737"/>
    </source>
</evidence>
<evidence type="ECO:0000256" key="8">
    <source>
        <dbReference type="ARBA" id="ARBA00022967"/>
    </source>
</evidence>
<feature type="transmembrane region" description="Helical" evidence="12">
    <location>
        <begin position="230"/>
        <end position="251"/>
    </location>
</feature>
<keyword evidence="6" id="KW-0547">Nucleotide-binding</keyword>
<keyword evidence="5" id="KW-0677">Repeat</keyword>
<evidence type="ECO:0000256" key="1">
    <source>
        <dbReference type="ARBA" id="ARBA00004141"/>
    </source>
</evidence>
<dbReference type="PROSITE" id="PS50893">
    <property type="entry name" value="ABC_TRANSPORTER_2"/>
    <property type="match status" value="2"/>
</dbReference>
<evidence type="ECO:0000256" key="11">
    <source>
        <dbReference type="ARBA" id="ARBA00057614"/>
    </source>
</evidence>
<dbReference type="FunFam" id="1.20.1560.10:FF:000002">
    <property type="entry name" value="ABC transporter C family member 5"/>
    <property type="match status" value="1"/>
</dbReference>
<feature type="transmembrane region" description="Helical" evidence="12">
    <location>
        <begin position="203"/>
        <end position="223"/>
    </location>
</feature>
<dbReference type="PANTHER" id="PTHR24223:SF108">
    <property type="entry name" value="ABC TRANSPORTER C FAMILY MEMBER 8"/>
    <property type="match status" value="1"/>
</dbReference>
<feature type="transmembrane region" description="Helical" evidence="12">
    <location>
        <begin position="994"/>
        <end position="1019"/>
    </location>
</feature>
<dbReference type="InterPro" id="IPR017871">
    <property type="entry name" value="ABC_transporter-like_CS"/>
</dbReference>
<dbReference type="InterPro" id="IPR044746">
    <property type="entry name" value="ABCC_6TM_D1"/>
</dbReference>
<feature type="domain" description="ABC transmembrane type-1" evidence="14">
    <location>
        <begin position="1005"/>
        <end position="1274"/>
    </location>
</feature>
<feature type="domain" description="ABC transporter" evidence="13">
    <location>
        <begin position="1311"/>
        <end position="1545"/>
    </location>
</feature>
<feature type="transmembrane region" description="Helical" evidence="12">
    <location>
        <begin position="257"/>
        <end position="276"/>
    </location>
</feature>
<dbReference type="PROSITE" id="PS50929">
    <property type="entry name" value="ABC_TM1F"/>
    <property type="match status" value="2"/>
</dbReference>
<dbReference type="Gene3D" id="1.20.1560.10">
    <property type="entry name" value="ABC transporter type 1, transmembrane domain"/>
    <property type="match status" value="2"/>
</dbReference>
<comment type="subcellular location">
    <subcellularLocation>
        <location evidence="1">Membrane</location>
        <topology evidence="1">Multi-pass membrane protein</topology>
    </subcellularLocation>
</comment>
<feature type="transmembrane region" description="Helical" evidence="12">
    <location>
        <begin position="175"/>
        <end position="197"/>
    </location>
</feature>
<protein>
    <submittedName>
        <fullName evidence="15">ABC transporter C family member 8</fullName>
    </submittedName>
</protein>
<dbReference type="Pfam" id="PF00005">
    <property type="entry name" value="ABC_tran"/>
    <property type="match status" value="2"/>
</dbReference>
<dbReference type="FunFam" id="3.40.50.300:FF:001405">
    <property type="entry name" value="Multidrug resistance protein associated1"/>
    <property type="match status" value="1"/>
</dbReference>
<dbReference type="CDD" id="cd03250">
    <property type="entry name" value="ABCC_MRP_domain1"/>
    <property type="match status" value="1"/>
</dbReference>
<dbReference type="Proteomes" id="UP000236161">
    <property type="component" value="Unassembled WGS sequence"/>
</dbReference>
<accession>A0A2I0ATZ7</accession>
<evidence type="ECO:0000313" key="16">
    <source>
        <dbReference type="Proteomes" id="UP000236161"/>
    </source>
</evidence>
<dbReference type="InterPro" id="IPR050173">
    <property type="entry name" value="ABC_transporter_C-like"/>
</dbReference>
<dbReference type="InterPro" id="IPR036640">
    <property type="entry name" value="ABC1_TM_sf"/>
</dbReference>
<dbReference type="EMBL" id="KZ451950">
    <property type="protein sequence ID" value="PKA59029.1"/>
    <property type="molecule type" value="Genomic_DNA"/>
</dbReference>
<dbReference type="CDD" id="cd18579">
    <property type="entry name" value="ABC_6TM_ABCC_D1"/>
    <property type="match status" value="1"/>
</dbReference>
<dbReference type="GO" id="GO:0140359">
    <property type="term" value="F:ABC-type transporter activity"/>
    <property type="evidence" value="ECO:0007669"/>
    <property type="project" value="InterPro"/>
</dbReference>
<feature type="transmembrane region" description="Helical" evidence="12">
    <location>
        <begin position="1246"/>
        <end position="1265"/>
    </location>
</feature>
<dbReference type="PROSITE" id="PS00211">
    <property type="entry name" value="ABC_TRANSPORTER_1"/>
    <property type="match status" value="1"/>
</dbReference>
<evidence type="ECO:0000256" key="7">
    <source>
        <dbReference type="ARBA" id="ARBA00022840"/>
    </source>
</evidence>
<keyword evidence="7" id="KW-0067">ATP-binding</keyword>
<dbReference type="InterPro" id="IPR027417">
    <property type="entry name" value="P-loop_NTPase"/>
</dbReference>
<feature type="transmembrane region" description="Helical" evidence="12">
    <location>
        <begin position="383"/>
        <end position="407"/>
    </location>
</feature>
<dbReference type="SUPFAM" id="SSF52540">
    <property type="entry name" value="P-loop containing nucleoside triphosphate hydrolases"/>
    <property type="match status" value="2"/>
</dbReference>
<dbReference type="SUPFAM" id="SSF90123">
    <property type="entry name" value="ABC transporter transmembrane region"/>
    <property type="match status" value="2"/>
</dbReference>
<dbReference type="FunFam" id="3.40.50.300:FF:000169">
    <property type="entry name" value="ABC transporter C family member 3"/>
    <property type="match status" value="1"/>
</dbReference>
<reference evidence="15 16" key="1">
    <citation type="journal article" date="2017" name="Nature">
        <title>The Apostasia genome and the evolution of orchids.</title>
        <authorList>
            <person name="Zhang G.Q."/>
            <person name="Liu K.W."/>
            <person name="Li Z."/>
            <person name="Lohaus R."/>
            <person name="Hsiao Y.Y."/>
            <person name="Niu S.C."/>
            <person name="Wang J.Y."/>
            <person name="Lin Y.C."/>
            <person name="Xu Q."/>
            <person name="Chen L.J."/>
            <person name="Yoshida K."/>
            <person name="Fujiwara S."/>
            <person name="Wang Z.W."/>
            <person name="Zhang Y.Q."/>
            <person name="Mitsuda N."/>
            <person name="Wang M."/>
            <person name="Liu G.H."/>
            <person name="Pecoraro L."/>
            <person name="Huang H.X."/>
            <person name="Xiao X.J."/>
            <person name="Lin M."/>
            <person name="Wu X.Y."/>
            <person name="Wu W.L."/>
            <person name="Chen Y.Y."/>
            <person name="Chang S.B."/>
            <person name="Sakamoto S."/>
            <person name="Ohme-Takagi M."/>
            <person name="Yagi M."/>
            <person name="Zeng S.J."/>
            <person name="Shen C.Y."/>
            <person name="Yeh C.M."/>
            <person name="Luo Y.B."/>
            <person name="Tsai W.C."/>
            <person name="Van de Peer Y."/>
            <person name="Liu Z.J."/>
        </authorList>
    </citation>
    <scope>NUCLEOTIDE SEQUENCE [LARGE SCALE GENOMIC DNA]</scope>
    <source>
        <strain evidence="16">cv. Shenzhen</strain>
        <tissue evidence="15">Stem</tissue>
    </source>
</reference>
<feature type="transmembrane region" description="Helical" evidence="12">
    <location>
        <begin position="1031"/>
        <end position="1053"/>
    </location>
</feature>
<gene>
    <name evidence="15" type="primary">ABCC8</name>
    <name evidence="15" type="ORF">AXF42_Ash001122</name>
</gene>
<feature type="transmembrane region" description="Helical" evidence="12">
    <location>
        <begin position="419"/>
        <end position="438"/>
    </location>
</feature>
<feature type="domain" description="ABC transporter" evidence="13">
    <location>
        <begin position="699"/>
        <end position="922"/>
    </location>
</feature>
<dbReference type="InterPro" id="IPR044726">
    <property type="entry name" value="ABCC_6TM_D2"/>
</dbReference>
<feature type="domain" description="ABC transmembrane type-1" evidence="14">
    <location>
        <begin position="384"/>
        <end position="665"/>
    </location>
</feature>
<evidence type="ECO:0000256" key="6">
    <source>
        <dbReference type="ARBA" id="ARBA00022741"/>
    </source>
</evidence>
<dbReference type="Pfam" id="PF00664">
    <property type="entry name" value="ABC_membrane"/>
    <property type="match status" value="2"/>
</dbReference>
<sequence length="1557" mass="174481">MEAAVREEILGKRPPLNLSCRAVMIVSWGFEKGIALDCPSPSCLDHKLRLQEEVLGKRPPLTLSRQAGMVVSWDFEKGITLDCPSSSCLDHKLGLREGVLKKGLPLTLSCRGAMISHVALPENGFCKSQEFNLATPCIQRSMIDALNLTFFLVFAIGFFISYLRRDYDHGRRTRSWDSIITAALCAVLGVADVGLSFLLHLNWVIYTVRGIIWISLALSLCIRPPKWLRAVILTWWISFSLLISAFNVEILVQGRGFSIFVLLSWPVNLLLLFCAFRELTGARVHESLSRPLLVIEAERIRRNLTQANWFSRLTFSWLNPLLRFGFSKPLALEDIPGLDSEDEAFVAHQTFCKAWEELDLRKNKERTRNLVLFALAKCYKKEMLLVGLYALLKSVSVATSPLILYAFISYSNQEEKDLSFGFCLVFLLVITKFIESFSQRHWFFDSRRVGMRMRSAVMAAIFQKQMKLSVQGRRRHSTGEIVNYIAVDAYRLGEFPWWFHMSWSLPLQLLLSIIVLFGIVGLGALPGLVPLVVFGFLNLPIAKALQYYQSQFMFAQDERLRATSEVLNNMKVIKLQSWEEKFRGVIKSLRDAEFKWLKDIQIIKSYGTALYWMSPTIVSAVIFAGTAVFNSAPLNAGTIFTVLATLRVMSEPVRVLPEALSVLIQVKVSLDRIDVFLLEEEIKEEDGQRSLLGGDEISVQVHEGFFSWNLNGAIPTLKNINLEVKRGKKIAVCGPVGAGKSSLLHAMLGEIPKISGSINVFGSAAYVSQTSWIQSGTIQENILYGKPMNKMRYKMSIECCALDKDIENFDQGDLTEIGQRGLNMSGGQKQRIQLARAVYNDADVYLLDDPFSAVDAHTAAILFNECVMNVLKNKTVILVTHQVEFLAEADEILVIENGEITQNGTYGELLQSGRAFEKLVNAHQSSMMILDSAAEEKRGQKGRRAENDPRQNSESEIFSKDIFEANKLTEDEAKEIGNVGWKPYKDYFNVSEGVLLCASVFSTQFLFVILQTLSTYWLAFAIQISGISSSLLVGVYAVISILSCLFAFIRTLLSAHMGLKASRSFFTALMESVFKAPMSFFDSTPVGRILTRVSSDLSILDFDIPYSLVFCLAGSVEVLSIIIIMATVTWQVLVVAIPVLIIIRYLQNYYLSSARELVRINGTTKAPIMNYAAESYLGVVTIRAFRSVDRFFSTNLKLIDTDAALFFHTIAAMEWVLIRVELLQNITIITSTLFLVLVPQGTISPGFSGLCLSYALTLSAAQVFLTRFYSYMENHIISVERIKQFMHIPPEPPAVINGSRPPPSWPHEGRIDLQNLKIRYRPAAPFVLKGITCSMAAGNRIGVVGRTGSGKTTLISALFRVIDPAEGRILIDNLDITSIGLKDLRMKLSIIPQEPTLFRGSIRSNMDPLGLYTDHEIWEALERCQLKATIRNLPSQLDSSVSDDGENWSAGQRQLFCLGRVLLRKNRILVLDEATASIDSATDAVLQRIIREEFCSCTVITIAHRVPTVTDSDVVMVLSYGKLVEYDEPSKLMESQSSAFAMLVAEYWANYTKDSLQ</sequence>
<dbReference type="SMART" id="SM00382">
    <property type="entry name" value="AAA"/>
    <property type="match status" value="2"/>
</dbReference>
<dbReference type="InterPro" id="IPR003439">
    <property type="entry name" value="ABC_transporter-like_ATP-bd"/>
</dbReference>
<feature type="transmembrane region" description="Helical" evidence="12">
    <location>
        <begin position="1222"/>
        <end position="1240"/>
    </location>
</feature>
<evidence type="ECO:0000256" key="12">
    <source>
        <dbReference type="SAM" id="Phobius"/>
    </source>
</evidence>
<comment type="similarity">
    <text evidence="2">Belongs to the ABC transporter superfamily. ABCC family. Conjugate transporter (TC 3.A.1.208) subfamily.</text>
</comment>
<keyword evidence="10 12" id="KW-0472">Membrane</keyword>
<dbReference type="GO" id="GO:0005524">
    <property type="term" value="F:ATP binding"/>
    <property type="evidence" value="ECO:0007669"/>
    <property type="project" value="UniProtKB-KW"/>
</dbReference>
<dbReference type="InterPro" id="IPR003593">
    <property type="entry name" value="AAA+_ATPase"/>
</dbReference>
<dbReference type="FunFam" id="1.20.1560.10:FF:000003">
    <property type="entry name" value="ABC transporter C family member 10"/>
    <property type="match status" value="1"/>
</dbReference>